<dbReference type="EMBL" id="FNSL01000001">
    <property type="protein sequence ID" value="SEB41728.1"/>
    <property type="molecule type" value="Genomic_DNA"/>
</dbReference>
<protein>
    <recommendedName>
        <fullName evidence="3">DUF3775 domain-containing protein</fullName>
    </recommendedName>
</protein>
<dbReference type="AlphaFoldDB" id="A0A1H4J7V2"/>
<dbReference type="RefSeq" id="WP_025030685.1">
    <property type="nucleotide sequence ID" value="NZ_FNSL01000001.1"/>
</dbReference>
<dbReference type="Pfam" id="PF12616">
    <property type="entry name" value="DUF3775"/>
    <property type="match status" value="1"/>
</dbReference>
<gene>
    <name evidence="1" type="ORF">SAMN05216452_1043</name>
</gene>
<evidence type="ECO:0000313" key="1">
    <source>
        <dbReference type="EMBL" id="SEB41728.1"/>
    </source>
</evidence>
<evidence type="ECO:0008006" key="3">
    <source>
        <dbReference type="Google" id="ProtNLM"/>
    </source>
</evidence>
<dbReference type="Proteomes" id="UP000199064">
    <property type="component" value="Unassembled WGS sequence"/>
</dbReference>
<organism evidence="1 2">
    <name type="scientific">Nitratireductor aquibiodomus</name>
    <dbReference type="NCBI Taxonomy" id="204799"/>
    <lineage>
        <taxon>Bacteria</taxon>
        <taxon>Pseudomonadati</taxon>
        <taxon>Pseudomonadota</taxon>
        <taxon>Alphaproteobacteria</taxon>
        <taxon>Hyphomicrobiales</taxon>
        <taxon>Phyllobacteriaceae</taxon>
        <taxon>Nitratireductor</taxon>
    </lineage>
</organism>
<name>A0A1H4J7V2_9HYPH</name>
<evidence type="ECO:0000313" key="2">
    <source>
        <dbReference type="Proteomes" id="UP000199064"/>
    </source>
</evidence>
<reference evidence="2" key="1">
    <citation type="submission" date="2016-10" db="EMBL/GenBank/DDBJ databases">
        <authorList>
            <person name="Varghese N."/>
            <person name="Submissions S."/>
        </authorList>
    </citation>
    <scope>NUCLEOTIDE SEQUENCE [LARGE SCALE GENOMIC DNA]</scope>
    <source>
        <strain evidence="2">ES.061</strain>
    </source>
</reference>
<keyword evidence="2" id="KW-1185">Reference proteome</keyword>
<accession>A0A1H4J7V2</accession>
<proteinExistence type="predicted"/>
<dbReference type="InterPro" id="IPR022254">
    <property type="entry name" value="DUF3775"/>
</dbReference>
<sequence>MQRPVEREWELSIDPETVRLLAGKARAISAALNTDYDGGHEHEVEIDGDARDRHQHDGLIEEEEEDLTEEEFRELVADLNVDELADLVALAWIGRGDYDVSEWANAVADARQHGAKHVATYLLGMPMLCDWLIDGLDALGAS</sequence>